<feature type="transmembrane region" description="Helical" evidence="7">
    <location>
        <begin position="180"/>
        <end position="198"/>
    </location>
</feature>
<keyword evidence="2" id="KW-1003">Cell membrane</keyword>
<evidence type="ECO:0000313" key="10">
    <source>
        <dbReference type="EMBL" id="CAK8994827.1"/>
    </source>
</evidence>
<dbReference type="Pfam" id="PF07690">
    <property type="entry name" value="MFS_1"/>
    <property type="match status" value="1"/>
</dbReference>
<feature type="transmembrane region" description="Helical" evidence="7">
    <location>
        <begin position="409"/>
        <end position="430"/>
    </location>
</feature>
<evidence type="ECO:0000256" key="6">
    <source>
        <dbReference type="SAM" id="MobiDB-lite"/>
    </source>
</evidence>
<dbReference type="PROSITE" id="PS00216">
    <property type="entry name" value="SUGAR_TRANSPORT_1"/>
    <property type="match status" value="1"/>
</dbReference>
<dbReference type="PROSITE" id="PS50850">
    <property type="entry name" value="MFS"/>
    <property type="match status" value="1"/>
</dbReference>
<feature type="signal peptide" evidence="8">
    <location>
        <begin position="1"/>
        <end position="18"/>
    </location>
</feature>
<accession>A0ABP0HX74</accession>
<keyword evidence="8" id="KW-0732">Signal</keyword>
<comment type="subcellular location">
    <subcellularLocation>
        <location evidence="1">Cell membrane</location>
        <topology evidence="1">Multi-pass membrane protein</topology>
    </subcellularLocation>
</comment>
<dbReference type="InterPro" id="IPR036259">
    <property type="entry name" value="MFS_trans_sf"/>
</dbReference>
<feature type="transmembrane region" description="Helical" evidence="7">
    <location>
        <begin position="98"/>
        <end position="120"/>
    </location>
</feature>
<evidence type="ECO:0000256" key="3">
    <source>
        <dbReference type="ARBA" id="ARBA00022692"/>
    </source>
</evidence>
<reference evidence="10 11" key="1">
    <citation type="submission" date="2024-02" db="EMBL/GenBank/DDBJ databases">
        <authorList>
            <person name="Chen Y."/>
            <person name="Shah S."/>
            <person name="Dougan E. K."/>
            <person name="Thang M."/>
            <person name="Chan C."/>
        </authorList>
    </citation>
    <scope>NUCLEOTIDE SEQUENCE [LARGE SCALE GENOMIC DNA]</scope>
</reference>
<evidence type="ECO:0000256" key="4">
    <source>
        <dbReference type="ARBA" id="ARBA00022989"/>
    </source>
</evidence>
<keyword evidence="4 7" id="KW-1133">Transmembrane helix</keyword>
<dbReference type="InterPro" id="IPR020846">
    <property type="entry name" value="MFS_dom"/>
</dbReference>
<protein>
    <submittedName>
        <fullName evidence="10">Multidrug resistance protein MdtL</fullName>
    </submittedName>
</protein>
<dbReference type="InterPro" id="IPR011701">
    <property type="entry name" value="MFS"/>
</dbReference>
<feature type="transmembrane region" description="Helical" evidence="7">
    <location>
        <begin position="376"/>
        <end position="397"/>
    </location>
</feature>
<evidence type="ECO:0000256" key="8">
    <source>
        <dbReference type="SAM" id="SignalP"/>
    </source>
</evidence>
<feature type="compositionally biased region" description="Low complexity" evidence="6">
    <location>
        <begin position="537"/>
        <end position="553"/>
    </location>
</feature>
<keyword evidence="3 7" id="KW-0812">Transmembrane</keyword>
<dbReference type="Proteomes" id="UP001642464">
    <property type="component" value="Unassembled WGS sequence"/>
</dbReference>
<gene>
    <name evidence="10" type="ORF">SCF082_LOCUS4096</name>
</gene>
<dbReference type="EMBL" id="CAXAMM010002113">
    <property type="protein sequence ID" value="CAK8994827.1"/>
    <property type="molecule type" value="Genomic_DNA"/>
</dbReference>
<dbReference type="PANTHER" id="PTHR43124">
    <property type="entry name" value="PURINE EFFLUX PUMP PBUE"/>
    <property type="match status" value="1"/>
</dbReference>
<dbReference type="InterPro" id="IPR050189">
    <property type="entry name" value="MFS_Efflux_Transporters"/>
</dbReference>
<evidence type="ECO:0000259" key="9">
    <source>
        <dbReference type="PROSITE" id="PS50850"/>
    </source>
</evidence>
<organism evidence="10 11">
    <name type="scientific">Durusdinium trenchii</name>
    <dbReference type="NCBI Taxonomy" id="1381693"/>
    <lineage>
        <taxon>Eukaryota</taxon>
        <taxon>Sar</taxon>
        <taxon>Alveolata</taxon>
        <taxon>Dinophyceae</taxon>
        <taxon>Suessiales</taxon>
        <taxon>Symbiodiniaceae</taxon>
        <taxon>Durusdinium</taxon>
    </lineage>
</organism>
<dbReference type="InterPro" id="IPR005829">
    <property type="entry name" value="Sugar_transporter_CS"/>
</dbReference>
<evidence type="ECO:0000313" key="11">
    <source>
        <dbReference type="Proteomes" id="UP001642464"/>
    </source>
</evidence>
<feature type="transmembrane region" description="Helical" evidence="7">
    <location>
        <begin position="462"/>
        <end position="489"/>
    </location>
</feature>
<dbReference type="PANTHER" id="PTHR43124:SF3">
    <property type="entry name" value="CHLORAMPHENICOL EFFLUX PUMP RV0191"/>
    <property type="match status" value="1"/>
</dbReference>
<dbReference type="SUPFAM" id="SSF103473">
    <property type="entry name" value="MFS general substrate transporter"/>
    <property type="match status" value="1"/>
</dbReference>
<feature type="transmembrane region" description="Helical" evidence="7">
    <location>
        <begin position="495"/>
        <end position="513"/>
    </location>
</feature>
<feature type="transmembrane region" description="Helical" evidence="7">
    <location>
        <begin position="141"/>
        <end position="160"/>
    </location>
</feature>
<feature type="transmembrane region" description="Helical" evidence="7">
    <location>
        <begin position="207"/>
        <end position="230"/>
    </location>
</feature>
<proteinExistence type="predicted"/>
<evidence type="ECO:0000256" key="5">
    <source>
        <dbReference type="ARBA" id="ARBA00023136"/>
    </source>
</evidence>
<name>A0ABP0HX74_9DINO</name>
<feature type="region of interest" description="Disordered" evidence="6">
    <location>
        <begin position="524"/>
        <end position="553"/>
    </location>
</feature>
<keyword evidence="11" id="KW-1185">Reference proteome</keyword>
<feature type="domain" description="Major facilitator superfamily (MFS) profile" evidence="9">
    <location>
        <begin position="102"/>
        <end position="519"/>
    </location>
</feature>
<keyword evidence="5 7" id="KW-0472">Membrane</keyword>
<evidence type="ECO:0000256" key="2">
    <source>
        <dbReference type="ARBA" id="ARBA00022475"/>
    </source>
</evidence>
<evidence type="ECO:0000256" key="1">
    <source>
        <dbReference type="ARBA" id="ARBA00004651"/>
    </source>
</evidence>
<evidence type="ECO:0000256" key="7">
    <source>
        <dbReference type="SAM" id="Phobius"/>
    </source>
</evidence>
<feature type="transmembrane region" description="Helical" evidence="7">
    <location>
        <begin position="436"/>
        <end position="455"/>
    </location>
</feature>
<comment type="caution">
    <text evidence="10">The sequence shown here is derived from an EMBL/GenBank/DDBJ whole genome shotgun (WGS) entry which is preliminary data.</text>
</comment>
<dbReference type="Gene3D" id="1.20.1720.10">
    <property type="entry name" value="Multidrug resistance protein D"/>
    <property type="match status" value="1"/>
</dbReference>
<feature type="transmembrane region" description="Helical" evidence="7">
    <location>
        <begin position="293"/>
        <end position="312"/>
    </location>
</feature>
<feature type="chain" id="PRO_5046420083" evidence="8">
    <location>
        <begin position="19"/>
        <end position="553"/>
    </location>
</feature>
<feature type="transmembrane region" description="Helical" evidence="7">
    <location>
        <begin position="333"/>
        <end position="356"/>
    </location>
</feature>
<sequence length="553" mass="60123">MWTSLLKLQLLWVAQNLGDPTTCPVGPVGRALALGILEDTTDTSDATCQLQMAAGVVNSGQSSEWHLLQNVGELFNHFRVDDGKPTTLVGSFEFSMGVIGHVLTMLVYSGVIVALIYLIIIGLPARAPRDPAVDDGPTTNLLIFMCLVYALVHVTSDQYIPNLPKMGRVLHGSQFVMSGSLQYTILLKGLVGLMAAWCSDRVGRRPMLLAATLLMMVTCIMCGCATRVEWFLASRLLQGVAESVEPVIVAMARDYASEAKQRLKLIGILECMDFVGCSISPVFGAWIASRYNWRMPFFILSVAWAFLSFYGFTQLRESAPEANHKTAPNLSRILGNPSLRWLLLTESCILGAYFVMDTNNSYLLENTFGCSPLATALVILGYGLLAAFGAVMSPHFFTGTIMACAKTTCQFFTLMGLISFMLGVFAPGLPGYVGGVYLQAISMMMAYTSVNVLYFETLEDCAGLAAACEILIQMVFSGTISVISTYVLVDEGVQTFILFQAAICVIAGVMFWLGRPFPHIIDREKSPETSPVTRENSPVSHSLHSSSCSTPPP</sequence>